<comment type="pathway">
    <text evidence="6 9">Amino-acid biosynthesis; L-proline biosynthesis; L-proline from L-glutamate 5-semialdehyde: step 1/1.</text>
</comment>
<dbReference type="GO" id="GO:0005737">
    <property type="term" value="C:cytoplasm"/>
    <property type="evidence" value="ECO:0007669"/>
    <property type="project" value="UniProtKB-SubCell"/>
</dbReference>
<evidence type="ECO:0000256" key="5">
    <source>
        <dbReference type="ARBA" id="ARBA00058118"/>
    </source>
</evidence>
<evidence type="ECO:0000256" key="8">
    <source>
        <dbReference type="PIRSR" id="PIRSR000193-1"/>
    </source>
</evidence>
<dbReference type="PANTHER" id="PTHR11645">
    <property type="entry name" value="PYRROLINE-5-CARBOXYLATE REDUCTASE"/>
    <property type="match status" value="1"/>
</dbReference>
<dbReference type="GO" id="GO:0004735">
    <property type="term" value="F:pyrroline-5-carboxylate reductase activity"/>
    <property type="evidence" value="ECO:0007669"/>
    <property type="project" value="UniProtKB-UniRule"/>
</dbReference>
<dbReference type="GO" id="GO:0055129">
    <property type="term" value="P:L-proline biosynthetic process"/>
    <property type="evidence" value="ECO:0007669"/>
    <property type="project" value="UniProtKB-UniRule"/>
</dbReference>
<dbReference type="Pfam" id="PF03807">
    <property type="entry name" value="F420_oxidored"/>
    <property type="match status" value="1"/>
</dbReference>
<dbReference type="InterPro" id="IPR008927">
    <property type="entry name" value="6-PGluconate_DH-like_C_sf"/>
</dbReference>
<comment type="caution">
    <text evidence="12">The sequence shown here is derived from an EMBL/GenBank/DDBJ whole genome shotgun (WGS) entry which is preliminary data.</text>
</comment>
<dbReference type="InterPro" id="IPR028939">
    <property type="entry name" value="P5C_Rdtase_cat_N"/>
</dbReference>
<evidence type="ECO:0000256" key="6">
    <source>
        <dbReference type="HAMAP-Rule" id="MF_01925"/>
    </source>
</evidence>
<keyword evidence="13" id="KW-1185">Reference proteome</keyword>
<dbReference type="EC" id="1.5.1.2" evidence="6 7"/>
<feature type="domain" description="Pyrroline-5-carboxylate reductase dimerisation" evidence="11">
    <location>
        <begin position="162"/>
        <end position="263"/>
    </location>
</feature>
<dbReference type="InterPro" id="IPR036291">
    <property type="entry name" value="NAD(P)-bd_dom_sf"/>
</dbReference>
<feature type="domain" description="Pyrroline-5-carboxylate reductase catalytic N-terminal" evidence="10">
    <location>
        <begin position="7"/>
        <end position="99"/>
    </location>
</feature>
<evidence type="ECO:0000256" key="9">
    <source>
        <dbReference type="RuleBase" id="RU003903"/>
    </source>
</evidence>
<accession>A0A6A8DDF1</accession>
<feature type="binding site" evidence="8">
    <location>
        <begin position="11"/>
        <end position="16"/>
    </location>
    <ligand>
        <name>NADP(+)</name>
        <dbReference type="ChEBI" id="CHEBI:58349"/>
    </ligand>
</feature>
<feature type="binding site" evidence="8">
    <location>
        <begin position="71"/>
        <end position="74"/>
    </location>
    <ligand>
        <name>NADP(+)</name>
        <dbReference type="ChEBI" id="CHEBI:58349"/>
    </ligand>
</feature>
<gene>
    <name evidence="6" type="primary">proC</name>
    <name evidence="12" type="ORF">GH741_13740</name>
</gene>
<evidence type="ECO:0000313" key="12">
    <source>
        <dbReference type="EMBL" id="MRH43735.1"/>
    </source>
</evidence>
<keyword evidence="2 6" id="KW-0641">Proline biosynthesis</keyword>
<evidence type="ECO:0000256" key="3">
    <source>
        <dbReference type="ARBA" id="ARBA00022857"/>
    </source>
</evidence>
<keyword evidence="6 9" id="KW-0028">Amino-acid biosynthesis</keyword>
<comment type="similarity">
    <text evidence="1 6 9">Belongs to the pyrroline-5-carboxylate reductase family.</text>
</comment>
<reference evidence="12" key="1">
    <citation type="submission" date="2019-11" db="EMBL/GenBank/DDBJ databases">
        <authorList>
            <person name="Li J."/>
        </authorList>
    </citation>
    <scope>NUCLEOTIDE SEQUENCE</scope>
    <source>
        <strain evidence="12">B6B</strain>
    </source>
</reference>
<name>A0A6A8DDF1_9BACI</name>
<keyword evidence="4 6" id="KW-0560">Oxidoreductase</keyword>
<dbReference type="PIRSF" id="PIRSF000193">
    <property type="entry name" value="Pyrrol-5-carb_rd"/>
    <property type="match status" value="1"/>
</dbReference>
<dbReference type="SUPFAM" id="SSF51735">
    <property type="entry name" value="NAD(P)-binding Rossmann-fold domains"/>
    <property type="match status" value="1"/>
</dbReference>
<comment type="subcellular location">
    <subcellularLocation>
        <location evidence="6">Cytoplasm</location>
    </subcellularLocation>
</comment>
<dbReference type="PROSITE" id="PS00521">
    <property type="entry name" value="P5CR"/>
    <property type="match status" value="1"/>
</dbReference>
<dbReference type="HAMAP" id="MF_01925">
    <property type="entry name" value="P5C_reductase"/>
    <property type="match status" value="1"/>
</dbReference>
<dbReference type="Proteomes" id="UP000799092">
    <property type="component" value="Unassembled WGS sequence"/>
</dbReference>
<dbReference type="AlphaFoldDB" id="A0A6A8DDF1"/>
<evidence type="ECO:0000256" key="2">
    <source>
        <dbReference type="ARBA" id="ARBA00022650"/>
    </source>
</evidence>
<evidence type="ECO:0000313" key="13">
    <source>
        <dbReference type="Proteomes" id="UP000799092"/>
    </source>
</evidence>
<evidence type="ECO:0000256" key="1">
    <source>
        <dbReference type="ARBA" id="ARBA00005525"/>
    </source>
</evidence>
<keyword evidence="6" id="KW-0963">Cytoplasm</keyword>
<sequence>MSSTIKRILFIGAGRMAQAIISGLKNQSDFQISVTNNGNDQRLNYVRDTFDVEVIESWREEIETTDVVVLAMPPEVHDSLLNELAKFIDKHLIVTVAAGIGPTYLEESLPDGTPVAWMMPNTAAQVGQSMTLYTCGKHTDSSHEELLQKMLSGIGSYEKVTEEQIHELTPITGSAPAFIYKMAEALVNNAVDSGISEQQARKLVSEMIGGAASMLKNGESPKELAEQVASPGGVTAAGLKVFDENNFESLINNAIKACHQRAEK</sequence>
<dbReference type="SUPFAM" id="SSF48179">
    <property type="entry name" value="6-phosphogluconate dehydrogenase C-terminal domain-like"/>
    <property type="match status" value="1"/>
</dbReference>
<dbReference type="Gene3D" id="3.40.50.720">
    <property type="entry name" value="NAD(P)-binding Rossmann-like Domain"/>
    <property type="match status" value="1"/>
</dbReference>
<dbReference type="InterPro" id="IPR053790">
    <property type="entry name" value="P5CR-like_CS"/>
</dbReference>
<dbReference type="Gene3D" id="1.10.3730.10">
    <property type="entry name" value="ProC C-terminal domain-like"/>
    <property type="match status" value="1"/>
</dbReference>
<evidence type="ECO:0000256" key="7">
    <source>
        <dbReference type="NCBIfam" id="TIGR00112"/>
    </source>
</evidence>
<organism evidence="12 13">
    <name type="scientific">Aquibacillus halophilus</name>
    <dbReference type="NCBI Taxonomy" id="930132"/>
    <lineage>
        <taxon>Bacteria</taxon>
        <taxon>Bacillati</taxon>
        <taxon>Bacillota</taxon>
        <taxon>Bacilli</taxon>
        <taxon>Bacillales</taxon>
        <taxon>Bacillaceae</taxon>
        <taxon>Aquibacillus</taxon>
    </lineage>
</organism>
<dbReference type="RefSeq" id="WP_153737354.1">
    <property type="nucleotide sequence ID" value="NZ_WJNG01000011.1"/>
</dbReference>
<dbReference type="PANTHER" id="PTHR11645:SF49">
    <property type="entry name" value="PYRROLINE-5-CARBOXYLATE REDUCTASE 1"/>
    <property type="match status" value="1"/>
</dbReference>
<dbReference type="NCBIfam" id="TIGR00112">
    <property type="entry name" value="proC"/>
    <property type="match status" value="1"/>
</dbReference>
<dbReference type="InterPro" id="IPR000304">
    <property type="entry name" value="Pyrroline-COOH_reductase"/>
</dbReference>
<evidence type="ECO:0000259" key="10">
    <source>
        <dbReference type="Pfam" id="PF03807"/>
    </source>
</evidence>
<proteinExistence type="inferred from homology"/>
<dbReference type="InterPro" id="IPR029036">
    <property type="entry name" value="P5CR_dimer"/>
</dbReference>
<dbReference type="OrthoDB" id="9805754at2"/>
<protein>
    <recommendedName>
        <fullName evidence="6 7">Pyrroline-5-carboxylate reductase</fullName>
        <shortName evidence="6">P5C reductase</shortName>
        <shortName evidence="6">P5CR</shortName>
        <ecNumber evidence="6 7">1.5.1.2</ecNumber>
    </recommendedName>
    <alternativeName>
        <fullName evidence="6">PCA reductase</fullName>
    </alternativeName>
</protein>
<comment type="catalytic activity">
    <reaction evidence="6">
        <text>L-proline + NAD(+) = (S)-1-pyrroline-5-carboxylate + NADH + 2 H(+)</text>
        <dbReference type="Rhea" id="RHEA:14105"/>
        <dbReference type="ChEBI" id="CHEBI:15378"/>
        <dbReference type="ChEBI" id="CHEBI:17388"/>
        <dbReference type="ChEBI" id="CHEBI:57540"/>
        <dbReference type="ChEBI" id="CHEBI:57945"/>
        <dbReference type="ChEBI" id="CHEBI:60039"/>
        <dbReference type="EC" id="1.5.1.2"/>
    </reaction>
</comment>
<dbReference type="EMBL" id="WJNG01000011">
    <property type="protein sequence ID" value="MRH43735.1"/>
    <property type="molecule type" value="Genomic_DNA"/>
</dbReference>
<evidence type="ECO:0000256" key="4">
    <source>
        <dbReference type="ARBA" id="ARBA00023002"/>
    </source>
</evidence>
<dbReference type="FunFam" id="1.10.3730.10:FF:000001">
    <property type="entry name" value="Pyrroline-5-carboxylate reductase"/>
    <property type="match status" value="1"/>
</dbReference>
<dbReference type="Pfam" id="PF14748">
    <property type="entry name" value="P5CR_dimer"/>
    <property type="match status" value="1"/>
</dbReference>
<comment type="catalytic activity">
    <reaction evidence="6 9">
        <text>L-proline + NADP(+) = (S)-1-pyrroline-5-carboxylate + NADPH + 2 H(+)</text>
        <dbReference type="Rhea" id="RHEA:14109"/>
        <dbReference type="ChEBI" id="CHEBI:15378"/>
        <dbReference type="ChEBI" id="CHEBI:17388"/>
        <dbReference type="ChEBI" id="CHEBI:57783"/>
        <dbReference type="ChEBI" id="CHEBI:58349"/>
        <dbReference type="ChEBI" id="CHEBI:60039"/>
        <dbReference type="EC" id="1.5.1.2"/>
    </reaction>
</comment>
<keyword evidence="3 6" id="KW-0521">NADP</keyword>
<dbReference type="UniPathway" id="UPA00098">
    <property type="reaction ID" value="UER00361"/>
</dbReference>
<comment type="function">
    <text evidence="5 6">Catalyzes the reduction of 1-pyrroline-5-carboxylate (PCA) to L-proline.</text>
</comment>
<evidence type="ECO:0000259" key="11">
    <source>
        <dbReference type="Pfam" id="PF14748"/>
    </source>
</evidence>